<accession>A0A7S1B1Z2</accession>
<sequence>MVEGVVSNQATADTEGTLRRPFVVAVFYVVVGVAFVTGFVTTCVHYPLFPFQLDSADWSSAWLIATIGDYYATSLCYCGIIIATEGLWPGVLWCAGVLFLGSGFSCLWVVYRVLAHKSLALKSKTSASGLAAPLVS</sequence>
<reference evidence="2" key="1">
    <citation type="submission" date="2021-01" db="EMBL/GenBank/DDBJ databases">
        <authorList>
            <person name="Corre E."/>
            <person name="Pelletier E."/>
            <person name="Niang G."/>
            <person name="Scheremetjew M."/>
            <person name="Finn R."/>
            <person name="Kale V."/>
            <person name="Holt S."/>
            <person name="Cochrane G."/>
            <person name="Meng A."/>
            <person name="Brown T."/>
            <person name="Cohen L."/>
        </authorList>
    </citation>
    <scope>NUCLEOTIDE SEQUENCE</scope>
</reference>
<feature type="transmembrane region" description="Helical" evidence="1">
    <location>
        <begin position="25"/>
        <end position="49"/>
    </location>
</feature>
<dbReference type="AlphaFoldDB" id="A0A7S1B1Z2"/>
<proteinExistence type="predicted"/>
<keyword evidence="1" id="KW-0472">Membrane</keyword>
<gene>
    <name evidence="2" type="ORF">NSCI0253_LOCUS46927</name>
</gene>
<keyword evidence="1" id="KW-1133">Transmembrane helix</keyword>
<organism evidence="2">
    <name type="scientific">Noctiluca scintillans</name>
    <name type="common">Sea sparkle</name>
    <name type="synonym">Red tide dinoflagellate</name>
    <dbReference type="NCBI Taxonomy" id="2966"/>
    <lineage>
        <taxon>Eukaryota</taxon>
        <taxon>Sar</taxon>
        <taxon>Alveolata</taxon>
        <taxon>Dinophyceae</taxon>
        <taxon>Noctilucales</taxon>
        <taxon>Noctilucaceae</taxon>
        <taxon>Noctiluca</taxon>
    </lineage>
</organism>
<feature type="transmembrane region" description="Helical" evidence="1">
    <location>
        <begin position="61"/>
        <end position="84"/>
    </location>
</feature>
<name>A0A7S1B1Z2_NOCSC</name>
<evidence type="ECO:0000313" key="2">
    <source>
        <dbReference type="EMBL" id="CAD8872570.1"/>
    </source>
</evidence>
<dbReference type="EMBL" id="HBFQ01066056">
    <property type="protein sequence ID" value="CAD8872570.1"/>
    <property type="molecule type" value="Transcribed_RNA"/>
</dbReference>
<evidence type="ECO:0000256" key="1">
    <source>
        <dbReference type="SAM" id="Phobius"/>
    </source>
</evidence>
<feature type="transmembrane region" description="Helical" evidence="1">
    <location>
        <begin position="90"/>
        <end position="114"/>
    </location>
</feature>
<protein>
    <submittedName>
        <fullName evidence="2">Uncharacterized protein</fullName>
    </submittedName>
</protein>
<keyword evidence="1" id="KW-0812">Transmembrane</keyword>